<evidence type="ECO:0000313" key="13">
    <source>
        <dbReference type="Proteomes" id="UP000628840"/>
    </source>
</evidence>
<dbReference type="SUPFAM" id="SSF52833">
    <property type="entry name" value="Thioredoxin-like"/>
    <property type="match status" value="1"/>
</dbReference>
<keyword evidence="13" id="KW-1185">Reference proteome</keyword>
<dbReference type="Proteomes" id="UP000628840">
    <property type="component" value="Unassembled WGS sequence"/>
</dbReference>
<accession>A0A830F871</accession>
<evidence type="ECO:0000256" key="8">
    <source>
        <dbReference type="ARBA" id="ARBA00038489"/>
    </source>
</evidence>
<dbReference type="PANTHER" id="PTHR42801:SF4">
    <property type="entry name" value="AHPC_TSA FAMILY PROTEIN"/>
    <property type="match status" value="1"/>
</dbReference>
<keyword evidence="4" id="KW-0560">Oxidoreductase</keyword>
<evidence type="ECO:0000256" key="2">
    <source>
        <dbReference type="ARBA" id="ARBA00022559"/>
    </source>
</evidence>
<dbReference type="GO" id="GO:0005737">
    <property type="term" value="C:cytoplasm"/>
    <property type="evidence" value="ECO:0007669"/>
    <property type="project" value="TreeGrafter"/>
</dbReference>
<protein>
    <recommendedName>
        <fullName evidence="1">thioredoxin-dependent peroxiredoxin</fullName>
        <ecNumber evidence="1">1.11.1.24</ecNumber>
    </recommendedName>
    <alternativeName>
        <fullName evidence="7">Thioredoxin peroxidase</fullName>
    </alternativeName>
</protein>
<dbReference type="InterPro" id="IPR013766">
    <property type="entry name" value="Thioredoxin_domain"/>
</dbReference>
<evidence type="ECO:0000256" key="10">
    <source>
        <dbReference type="SAM" id="MobiDB-lite"/>
    </source>
</evidence>
<dbReference type="CDD" id="cd03017">
    <property type="entry name" value="PRX_BCP"/>
    <property type="match status" value="1"/>
</dbReference>
<name>A0A830F871_9EURY</name>
<dbReference type="EMBL" id="BMPF01000001">
    <property type="protein sequence ID" value="GGL29277.1"/>
    <property type="molecule type" value="Genomic_DNA"/>
</dbReference>
<reference evidence="12 13" key="1">
    <citation type="journal article" date="2019" name="Int. J. Syst. Evol. Microbiol.">
        <title>The Global Catalogue of Microorganisms (GCM) 10K type strain sequencing project: providing services to taxonomists for standard genome sequencing and annotation.</title>
        <authorList>
            <consortium name="The Broad Institute Genomics Platform"/>
            <consortium name="The Broad Institute Genome Sequencing Center for Infectious Disease"/>
            <person name="Wu L."/>
            <person name="Ma J."/>
        </authorList>
    </citation>
    <scope>NUCLEOTIDE SEQUENCE [LARGE SCALE GENOMIC DNA]</scope>
    <source>
        <strain evidence="12 13">JCM 19585</strain>
    </source>
</reference>
<dbReference type="InterPro" id="IPR036249">
    <property type="entry name" value="Thioredoxin-like_sf"/>
</dbReference>
<dbReference type="InterPro" id="IPR000866">
    <property type="entry name" value="AhpC/TSA"/>
</dbReference>
<comment type="catalytic activity">
    <reaction evidence="9">
        <text>a hydroperoxide + [thioredoxin]-dithiol = an alcohol + [thioredoxin]-disulfide + H2O</text>
        <dbReference type="Rhea" id="RHEA:62620"/>
        <dbReference type="Rhea" id="RHEA-COMP:10698"/>
        <dbReference type="Rhea" id="RHEA-COMP:10700"/>
        <dbReference type="ChEBI" id="CHEBI:15377"/>
        <dbReference type="ChEBI" id="CHEBI:29950"/>
        <dbReference type="ChEBI" id="CHEBI:30879"/>
        <dbReference type="ChEBI" id="CHEBI:35924"/>
        <dbReference type="ChEBI" id="CHEBI:50058"/>
        <dbReference type="EC" id="1.11.1.24"/>
    </reaction>
</comment>
<evidence type="ECO:0000256" key="7">
    <source>
        <dbReference type="ARBA" id="ARBA00032824"/>
    </source>
</evidence>
<dbReference type="Pfam" id="PF00578">
    <property type="entry name" value="AhpC-TSA"/>
    <property type="match status" value="1"/>
</dbReference>
<organism evidence="12 13">
    <name type="scientific">Halarchaeum grantii</name>
    <dbReference type="NCBI Taxonomy" id="1193105"/>
    <lineage>
        <taxon>Archaea</taxon>
        <taxon>Methanobacteriati</taxon>
        <taxon>Methanobacteriota</taxon>
        <taxon>Stenosarchaea group</taxon>
        <taxon>Halobacteria</taxon>
        <taxon>Halobacteriales</taxon>
        <taxon>Halobacteriaceae</taxon>
    </lineage>
</organism>
<proteinExistence type="inferred from homology"/>
<sequence length="162" mass="17215">MRNGEVAGPRNPGMLEAGDDAPAITATNQDGETLTLDFATPTVLYFYPRDDTPGCTVEAKGFNAELDAYREAGVSVYGVSTDDADSHREFCDAYGLEFDLLADPDGDVAAAFDVDTSRGAAERVTFVLADGEVRAVYGGVTPEGHAEEVLEDVRRSGLLAEE</sequence>
<comment type="caution">
    <text evidence="12">The sequence shown here is derived from an EMBL/GenBank/DDBJ whole genome shotgun (WGS) entry which is preliminary data.</text>
</comment>
<gene>
    <name evidence="12" type="ORF">GCM10009037_11230</name>
</gene>
<keyword evidence="2" id="KW-0575">Peroxidase</keyword>
<evidence type="ECO:0000256" key="5">
    <source>
        <dbReference type="ARBA" id="ARBA00023157"/>
    </source>
</evidence>
<dbReference type="GO" id="GO:0034599">
    <property type="term" value="P:cellular response to oxidative stress"/>
    <property type="evidence" value="ECO:0007669"/>
    <property type="project" value="TreeGrafter"/>
</dbReference>
<dbReference type="PANTHER" id="PTHR42801">
    <property type="entry name" value="THIOREDOXIN-DEPENDENT PEROXIDE REDUCTASE"/>
    <property type="match status" value="1"/>
</dbReference>
<dbReference type="AlphaFoldDB" id="A0A830F871"/>
<keyword evidence="5" id="KW-1015">Disulfide bond</keyword>
<evidence type="ECO:0000256" key="4">
    <source>
        <dbReference type="ARBA" id="ARBA00023002"/>
    </source>
</evidence>
<evidence type="ECO:0000256" key="9">
    <source>
        <dbReference type="ARBA" id="ARBA00049091"/>
    </source>
</evidence>
<dbReference type="Gene3D" id="3.40.30.10">
    <property type="entry name" value="Glutaredoxin"/>
    <property type="match status" value="1"/>
</dbReference>
<feature type="domain" description="Thioredoxin" evidence="11">
    <location>
        <begin position="15"/>
        <end position="155"/>
    </location>
</feature>
<dbReference type="GO" id="GO:0008379">
    <property type="term" value="F:thioredoxin peroxidase activity"/>
    <property type="evidence" value="ECO:0007669"/>
    <property type="project" value="TreeGrafter"/>
</dbReference>
<dbReference type="InterPro" id="IPR050924">
    <property type="entry name" value="Peroxiredoxin_BCP/PrxQ"/>
</dbReference>
<feature type="region of interest" description="Disordered" evidence="10">
    <location>
        <begin position="1"/>
        <end position="25"/>
    </location>
</feature>
<dbReference type="EC" id="1.11.1.24" evidence="1"/>
<keyword evidence="6" id="KW-0676">Redox-active center</keyword>
<evidence type="ECO:0000256" key="3">
    <source>
        <dbReference type="ARBA" id="ARBA00022862"/>
    </source>
</evidence>
<keyword evidence="3" id="KW-0049">Antioxidant</keyword>
<dbReference type="GO" id="GO:0045454">
    <property type="term" value="P:cell redox homeostasis"/>
    <property type="evidence" value="ECO:0007669"/>
    <property type="project" value="TreeGrafter"/>
</dbReference>
<dbReference type="PROSITE" id="PS51352">
    <property type="entry name" value="THIOREDOXIN_2"/>
    <property type="match status" value="1"/>
</dbReference>
<evidence type="ECO:0000259" key="11">
    <source>
        <dbReference type="PROSITE" id="PS51352"/>
    </source>
</evidence>
<evidence type="ECO:0000256" key="1">
    <source>
        <dbReference type="ARBA" id="ARBA00013017"/>
    </source>
</evidence>
<comment type="similarity">
    <text evidence="8">Belongs to the peroxiredoxin family. BCP/PrxQ subfamily.</text>
</comment>
<evidence type="ECO:0000256" key="6">
    <source>
        <dbReference type="ARBA" id="ARBA00023284"/>
    </source>
</evidence>
<evidence type="ECO:0000313" key="12">
    <source>
        <dbReference type="EMBL" id="GGL29277.1"/>
    </source>
</evidence>